<reference evidence="8" key="1">
    <citation type="journal article" date="2019" name="Int. J. Syst. Evol. Microbiol.">
        <title>The Global Catalogue of Microorganisms (GCM) 10K type strain sequencing project: providing services to taxonomists for standard genome sequencing and annotation.</title>
        <authorList>
            <consortium name="The Broad Institute Genomics Platform"/>
            <consortium name="The Broad Institute Genome Sequencing Center for Infectious Disease"/>
            <person name="Wu L."/>
            <person name="Ma J."/>
        </authorList>
    </citation>
    <scope>NUCLEOTIDE SEQUENCE [LARGE SCALE GENOMIC DNA]</scope>
    <source>
        <strain evidence="8">JCM 30346</strain>
    </source>
</reference>
<dbReference type="PANTHER" id="PTHR43289:SF34">
    <property type="entry name" value="SERINE_THREONINE-PROTEIN KINASE YBDM-RELATED"/>
    <property type="match status" value="1"/>
</dbReference>
<dbReference type="Gene3D" id="1.10.510.10">
    <property type="entry name" value="Transferase(Phosphotransferase) domain 1"/>
    <property type="match status" value="1"/>
</dbReference>
<feature type="region of interest" description="Disordered" evidence="5">
    <location>
        <begin position="262"/>
        <end position="310"/>
    </location>
</feature>
<proteinExistence type="predicted"/>
<dbReference type="InterPro" id="IPR000719">
    <property type="entry name" value="Prot_kinase_dom"/>
</dbReference>
<evidence type="ECO:0000313" key="8">
    <source>
        <dbReference type="Proteomes" id="UP001596137"/>
    </source>
</evidence>
<sequence length="497" mass="52783">MPQPLRPGQPQRLGRYELLGLLGSGGQGAVYLGRDPEGGLVAVKALHAEHTPDADARRRFRDEVALMRRVAPFCTTRVLDADVDGSIMYIVSEYVEGRSLERLVREDGPRKGGGLDRLAIATLTALAAIHRAGVVHRDFKPANVLLGPEGPVVIDFGIARVLDTTATASGVIGTPAYMSPEQIAGGQIGPASDLFSWAVTMIYGATGRPAFPGTSIPSVMYGVLNHMPDLSGVAEPLRSLIASCLAKDPAARPTAESLLSALTHGRAPDPPGPSDTRRATPYDTQRPAGYDTQRPAGYDTRHPDLLTVGPAPRRTVASSARRQGFVAAGVVAVIVAGAVAVTLVRGGTSSPPVASPAATSGYSVGAGDTTHPPRPGRYPVRYLLAESHGWRLTVVRMDIDENGLTLRVLYENNTTQAQALRCDDEFGGSFLRFPTTKVFPDATVCREVGVGRTWTVPAGGTWDSWGHFPLAGHGGEPFTVNWFGWGEPTRTLTLPPR</sequence>
<feature type="domain" description="Protein kinase" evidence="6">
    <location>
        <begin position="16"/>
        <end position="267"/>
    </location>
</feature>
<dbReference type="EC" id="2.7.11.1" evidence="7"/>
<keyword evidence="8" id="KW-1185">Reference proteome</keyword>
<protein>
    <submittedName>
        <fullName evidence="7">Serine/threonine-protein kinase</fullName>
        <ecNumber evidence="7">2.7.11.1</ecNumber>
    </submittedName>
</protein>
<dbReference type="Proteomes" id="UP001596137">
    <property type="component" value="Unassembled WGS sequence"/>
</dbReference>
<dbReference type="PROSITE" id="PS50011">
    <property type="entry name" value="PROTEIN_KINASE_DOM"/>
    <property type="match status" value="1"/>
</dbReference>
<evidence type="ECO:0000256" key="4">
    <source>
        <dbReference type="ARBA" id="ARBA00022840"/>
    </source>
</evidence>
<keyword evidence="4" id="KW-0067">ATP-binding</keyword>
<dbReference type="EMBL" id="JBHSRF010000077">
    <property type="protein sequence ID" value="MFC6086097.1"/>
    <property type="molecule type" value="Genomic_DNA"/>
</dbReference>
<keyword evidence="3 7" id="KW-0418">Kinase</keyword>
<dbReference type="RefSeq" id="WP_380760943.1">
    <property type="nucleotide sequence ID" value="NZ_JBHSRF010000077.1"/>
</dbReference>
<feature type="region of interest" description="Disordered" evidence="5">
    <location>
        <begin position="346"/>
        <end position="373"/>
    </location>
</feature>
<keyword evidence="2" id="KW-0547">Nucleotide-binding</keyword>
<evidence type="ECO:0000259" key="6">
    <source>
        <dbReference type="PROSITE" id="PS50011"/>
    </source>
</evidence>
<feature type="compositionally biased region" description="Low complexity" evidence="5">
    <location>
        <begin position="346"/>
        <end position="361"/>
    </location>
</feature>
<dbReference type="GO" id="GO:0004674">
    <property type="term" value="F:protein serine/threonine kinase activity"/>
    <property type="evidence" value="ECO:0007669"/>
    <property type="project" value="UniProtKB-EC"/>
</dbReference>
<dbReference type="CDD" id="cd14014">
    <property type="entry name" value="STKc_PknB_like"/>
    <property type="match status" value="1"/>
</dbReference>
<evidence type="ECO:0000256" key="5">
    <source>
        <dbReference type="SAM" id="MobiDB-lite"/>
    </source>
</evidence>
<dbReference type="PANTHER" id="PTHR43289">
    <property type="entry name" value="MITOGEN-ACTIVATED PROTEIN KINASE KINASE KINASE 20-RELATED"/>
    <property type="match status" value="1"/>
</dbReference>
<keyword evidence="1 7" id="KW-0808">Transferase</keyword>
<dbReference type="PROSITE" id="PS00108">
    <property type="entry name" value="PROTEIN_KINASE_ST"/>
    <property type="match status" value="1"/>
</dbReference>
<name>A0ABW1NUX1_9ACTN</name>
<dbReference type="SUPFAM" id="SSF56112">
    <property type="entry name" value="Protein kinase-like (PK-like)"/>
    <property type="match status" value="1"/>
</dbReference>
<evidence type="ECO:0000256" key="2">
    <source>
        <dbReference type="ARBA" id="ARBA00022741"/>
    </source>
</evidence>
<dbReference type="InterPro" id="IPR011009">
    <property type="entry name" value="Kinase-like_dom_sf"/>
</dbReference>
<evidence type="ECO:0000313" key="7">
    <source>
        <dbReference type="EMBL" id="MFC6086097.1"/>
    </source>
</evidence>
<gene>
    <name evidence="7" type="ORF">ACFP1K_33360</name>
</gene>
<organism evidence="7 8">
    <name type="scientific">Sphaerisporangium aureirubrum</name>
    <dbReference type="NCBI Taxonomy" id="1544736"/>
    <lineage>
        <taxon>Bacteria</taxon>
        <taxon>Bacillati</taxon>
        <taxon>Actinomycetota</taxon>
        <taxon>Actinomycetes</taxon>
        <taxon>Streptosporangiales</taxon>
        <taxon>Streptosporangiaceae</taxon>
        <taxon>Sphaerisporangium</taxon>
    </lineage>
</organism>
<dbReference type="InterPro" id="IPR008271">
    <property type="entry name" value="Ser/Thr_kinase_AS"/>
</dbReference>
<evidence type="ECO:0000256" key="1">
    <source>
        <dbReference type="ARBA" id="ARBA00022679"/>
    </source>
</evidence>
<comment type="caution">
    <text evidence="7">The sequence shown here is derived from an EMBL/GenBank/DDBJ whole genome shotgun (WGS) entry which is preliminary data.</text>
</comment>
<dbReference type="Pfam" id="PF00069">
    <property type="entry name" value="Pkinase"/>
    <property type="match status" value="1"/>
</dbReference>
<evidence type="ECO:0000256" key="3">
    <source>
        <dbReference type="ARBA" id="ARBA00022777"/>
    </source>
</evidence>
<dbReference type="Gene3D" id="3.30.200.20">
    <property type="entry name" value="Phosphorylase Kinase, domain 1"/>
    <property type="match status" value="1"/>
</dbReference>
<accession>A0ABW1NUX1</accession>